<dbReference type="EMBL" id="JAPUFD010000007">
    <property type="protein sequence ID" value="MDI1488083.1"/>
    <property type="molecule type" value="Genomic_DNA"/>
</dbReference>
<dbReference type="Gene3D" id="3.30.465.10">
    <property type="match status" value="1"/>
</dbReference>
<keyword evidence="10" id="KW-1185">Reference proteome</keyword>
<evidence type="ECO:0000256" key="2">
    <source>
        <dbReference type="ARBA" id="ARBA00005466"/>
    </source>
</evidence>
<evidence type="ECO:0000256" key="6">
    <source>
        <dbReference type="SAM" id="SignalP"/>
    </source>
</evidence>
<evidence type="ECO:0000256" key="1">
    <source>
        <dbReference type="ARBA" id="ARBA00001974"/>
    </source>
</evidence>
<dbReference type="InterPro" id="IPR006094">
    <property type="entry name" value="Oxid_FAD_bind_N"/>
</dbReference>
<comment type="similarity">
    <text evidence="2">Belongs to the oxygen-dependent FAD-linked oxidoreductase family.</text>
</comment>
<dbReference type="Gene3D" id="3.40.462.20">
    <property type="match status" value="1"/>
</dbReference>
<dbReference type="InterPro" id="IPR012951">
    <property type="entry name" value="BBE"/>
</dbReference>
<protein>
    <submittedName>
        <fullName evidence="9">Uncharacterized protein</fullName>
    </submittedName>
</protein>
<dbReference type="Pfam" id="PF08031">
    <property type="entry name" value="BBE"/>
    <property type="match status" value="1"/>
</dbReference>
<sequence>MYFSLGSSALLLLTLTLESWALSFPRGSDELVDCLKSSLSPSGSVQTPGDPLFVNDTTRVSSYDAPSFKVVSQVTNEDDVRASIKCATSANIPFLFTGPKHGFYTGFEKLQNGLEIYTAALDQITVDADANTITVAGAGRFQDVVNSLYAVGKNIRAGIGRLQGLYGLLIDSILSLYIMLPNTTVVEVTKDKNPDLFWGIRGAGFNFGYVLNATYRVYDEVPNGQNLNADFEYPYTAANEFYQALKDEAPKMPAPLCIATSLQWSPTYNKIDGVMPQTTLFVNAVYAGPESEGREAVKFLEGISPVLRKNYTEVPWNQLTQNAFFLKGDEAILNCAATYGERSVFGAVINQVDVDASVQMTEQFNYLVTKYPQMRGSDNSMYFCAKQAVEAVPEDSAAYAWRGALGHQTWGYLFEGNSSTSDALIEYLPEKIRSTIADTAGTDGLEVYIGFSNGDEPIESVFGKEKLPRLAALKKKYDPDGLFNAYHPLPTSYP</sequence>
<comment type="caution">
    <text evidence="9">The sequence shown here is derived from an EMBL/GenBank/DDBJ whole genome shotgun (WGS) entry which is preliminary data.</text>
</comment>
<dbReference type="Proteomes" id="UP001161017">
    <property type="component" value="Unassembled WGS sequence"/>
</dbReference>
<keyword evidence="6" id="KW-0732">Signal</keyword>
<evidence type="ECO:0000259" key="8">
    <source>
        <dbReference type="Pfam" id="PF08031"/>
    </source>
</evidence>
<evidence type="ECO:0000256" key="5">
    <source>
        <dbReference type="ARBA" id="ARBA00023002"/>
    </source>
</evidence>
<evidence type="ECO:0000313" key="10">
    <source>
        <dbReference type="Proteomes" id="UP001161017"/>
    </source>
</evidence>
<dbReference type="AlphaFoldDB" id="A0AA43QKB6"/>
<proteinExistence type="inferred from homology"/>
<dbReference type="GO" id="GO:0050660">
    <property type="term" value="F:flavin adenine dinucleotide binding"/>
    <property type="evidence" value="ECO:0007669"/>
    <property type="project" value="InterPro"/>
</dbReference>
<dbReference type="InterPro" id="IPR036318">
    <property type="entry name" value="FAD-bd_PCMH-like_sf"/>
</dbReference>
<dbReference type="GO" id="GO:0016491">
    <property type="term" value="F:oxidoreductase activity"/>
    <property type="evidence" value="ECO:0007669"/>
    <property type="project" value="UniProtKB-KW"/>
</dbReference>
<feature type="domain" description="Berberine/berberine-like" evidence="8">
    <location>
        <begin position="447"/>
        <end position="488"/>
    </location>
</feature>
<evidence type="ECO:0000259" key="7">
    <source>
        <dbReference type="Pfam" id="PF01565"/>
    </source>
</evidence>
<keyword evidence="3" id="KW-0285">Flavoprotein</keyword>
<feature type="signal peptide" evidence="6">
    <location>
        <begin position="1"/>
        <end position="21"/>
    </location>
</feature>
<feature type="domain" description="FAD linked oxidase N-terminal" evidence="7">
    <location>
        <begin position="69"/>
        <end position="148"/>
    </location>
</feature>
<keyword evidence="5" id="KW-0560">Oxidoreductase</keyword>
<dbReference type="InterPro" id="IPR050416">
    <property type="entry name" value="FAD-linked_Oxidoreductase"/>
</dbReference>
<feature type="chain" id="PRO_5041419646" evidence="6">
    <location>
        <begin position="22"/>
        <end position="494"/>
    </location>
</feature>
<keyword evidence="4" id="KW-0274">FAD</keyword>
<evidence type="ECO:0000313" key="9">
    <source>
        <dbReference type="EMBL" id="MDI1488083.1"/>
    </source>
</evidence>
<dbReference type="Pfam" id="PF01565">
    <property type="entry name" value="FAD_binding_4"/>
    <property type="match status" value="1"/>
</dbReference>
<evidence type="ECO:0000256" key="3">
    <source>
        <dbReference type="ARBA" id="ARBA00022630"/>
    </source>
</evidence>
<organism evidence="9 10">
    <name type="scientific">Ramalina farinacea</name>
    <dbReference type="NCBI Taxonomy" id="258253"/>
    <lineage>
        <taxon>Eukaryota</taxon>
        <taxon>Fungi</taxon>
        <taxon>Dikarya</taxon>
        <taxon>Ascomycota</taxon>
        <taxon>Pezizomycotina</taxon>
        <taxon>Lecanoromycetes</taxon>
        <taxon>OSLEUM clade</taxon>
        <taxon>Lecanoromycetidae</taxon>
        <taxon>Lecanorales</taxon>
        <taxon>Lecanorineae</taxon>
        <taxon>Ramalinaceae</taxon>
        <taxon>Ramalina</taxon>
    </lineage>
</organism>
<dbReference type="PANTHER" id="PTHR42973:SF9">
    <property type="entry name" value="FAD-BINDING PCMH-TYPE DOMAIN-CONTAINING PROTEIN-RELATED"/>
    <property type="match status" value="1"/>
</dbReference>
<comment type="cofactor">
    <cofactor evidence="1">
        <name>FAD</name>
        <dbReference type="ChEBI" id="CHEBI:57692"/>
    </cofactor>
</comment>
<dbReference type="PANTHER" id="PTHR42973">
    <property type="entry name" value="BINDING OXIDOREDUCTASE, PUTATIVE (AFU_ORTHOLOGUE AFUA_1G17690)-RELATED"/>
    <property type="match status" value="1"/>
</dbReference>
<gene>
    <name evidence="9" type="ORF">OHK93_007357</name>
</gene>
<accession>A0AA43QKB6</accession>
<reference evidence="9" key="1">
    <citation type="journal article" date="2023" name="Genome Biol. Evol.">
        <title>First Whole Genome Sequence and Flow Cytometry Genome Size Data for the Lichen-Forming Fungus Ramalina farinacea (Ascomycota).</title>
        <authorList>
            <person name="Llewellyn T."/>
            <person name="Mian S."/>
            <person name="Hill R."/>
            <person name="Leitch I.J."/>
            <person name="Gaya E."/>
        </authorList>
    </citation>
    <scope>NUCLEOTIDE SEQUENCE</scope>
    <source>
        <strain evidence="9">LIQ254RAFAR</strain>
    </source>
</reference>
<dbReference type="InterPro" id="IPR016169">
    <property type="entry name" value="FAD-bd_PCMH_sub2"/>
</dbReference>
<dbReference type="SUPFAM" id="SSF56176">
    <property type="entry name" value="FAD-binding/transporter-associated domain-like"/>
    <property type="match status" value="1"/>
</dbReference>
<name>A0AA43QKB6_9LECA</name>
<evidence type="ECO:0000256" key="4">
    <source>
        <dbReference type="ARBA" id="ARBA00022827"/>
    </source>
</evidence>